<proteinExistence type="inferred from homology"/>
<dbReference type="GO" id="GO:0005737">
    <property type="term" value="C:cytoplasm"/>
    <property type="evidence" value="ECO:0007669"/>
    <property type="project" value="UniProtKB-ARBA"/>
</dbReference>
<dbReference type="Gene3D" id="1.20.1050.10">
    <property type="match status" value="1"/>
</dbReference>
<gene>
    <name evidence="7" type="ORF">E6O75_ATG02525</name>
</gene>
<dbReference type="EC" id="2.5.1.18" evidence="2"/>
<evidence type="ECO:0000313" key="7">
    <source>
        <dbReference type="EMBL" id="TID24160.1"/>
    </source>
</evidence>
<comment type="caution">
    <text evidence="7">The sequence shown here is derived from an EMBL/GenBank/DDBJ whole genome shotgun (WGS) entry which is preliminary data.</text>
</comment>
<dbReference type="SFLD" id="SFLDG01150">
    <property type="entry name" value="Main.1:_Beta-like"/>
    <property type="match status" value="1"/>
</dbReference>
<dbReference type="Pfam" id="PF00043">
    <property type="entry name" value="GST_C"/>
    <property type="match status" value="1"/>
</dbReference>
<evidence type="ECO:0000256" key="4">
    <source>
        <dbReference type="ARBA" id="ARBA00047960"/>
    </source>
</evidence>
<evidence type="ECO:0000259" key="6">
    <source>
        <dbReference type="PROSITE" id="PS50405"/>
    </source>
</evidence>
<dbReference type="Pfam" id="PF13409">
    <property type="entry name" value="GST_N_2"/>
    <property type="match status" value="1"/>
</dbReference>
<reference evidence="7 8" key="1">
    <citation type="submission" date="2019-04" db="EMBL/GenBank/DDBJ databases">
        <title>High contiguity whole genome sequence and gene annotation resource for two Venturia nashicola isolates.</title>
        <authorList>
            <person name="Prokchorchik M."/>
            <person name="Won K."/>
            <person name="Lee Y."/>
            <person name="Choi E.D."/>
            <person name="Segonzac C."/>
            <person name="Sohn K.H."/>
        </authorList>
    </citation>
    <scope>NUCLEOTIDE SEQUENCE [LARGE SCALE GENOMIC DNA]</scope>
    <source>
        <strain evidence="7 8">PRI2</strain>
    </source>
</reference>
<dbReference type="InterPro" id="IPR010987">
    <property type="entry name" value="Glutathione-S-Trfase_C-like"/>
</dbReference>
<dbReference type="SUPFAM" id="SSF52833">
    <property type="entry name" value="Thioredoxin-like"/>
    <property type="match status" value="1"/>
</dbReference>
<dbReference type="Gene3D" id="3.40.30.10">
    <property type="entry name" value="Glutaredoxin"/>
    <property type="match status" value="1"/>
</dbReference>
<evidence type="ECO:0000313" key="8">
    <source>
        <dbReference type="Proteomes" id="UP000298493"/>
    </source>
</evidence>
<evidence type="ECO:0000256" key="2">
    <source>
        <dbReference type="ARBA" id="ARBA00012452"/>
    </source>
</evidence>
<dbReference type="Proteomes" id="UP000298493">
    <property type="component" value="Unassembled WGS sequence"/>
</dbReference>
<comment type="catalytic activity">
    <reaction evidence="4">
        <text>RX + glutathione = an S-substituted glutathione + a halide anion + H(+)</text>
        <dbReference type="Rhea" id="RHEA:16437"/>
        <dbReference type="ChEBI" id="CHEBI:15378"/>
        <dbReference type="ChEBI" id="CHEBI:16042"/>
        <dbReference type="ChEBI" id="CHEBI:17792"/>
        <dbReference type="ChEBI" id="CHEBI:57925"/>
        <dbReference type="ChEBI" id="CHEBI:90779"/>
        <dbReference type="EC" id="2.5.1.18"/>
    </reaction>
</comment>
<dbReference type="InterPro" id="IPR004045">
    <property type="entry name" value="Glutathione_S-Trfase_N"/>
</dbReference>
<dbReference type="GO" id="GO:0004364">
    <property type="term" value="F:glutathione transferase activity"/>
    <property type="evidence" value="ECO:0007669"/>
    <property type="project" value="UniProtKB-EC"/>
</dbReference>
<evidence type="ECO:0000259" key="5">
    <source>
        <dbReference type="PROSITE" id="PS50404"/>
    </source>
</evidence>
<accession>A0A4Z1PL02</accession>
<evidence type="ECO:0000256" key="3">
    <source>
        <dbReference type="ARBA" id="ARBA00022679"/>
    </source>
</evidence>
<feature type="domain" description="GST N-terminal" evidence="5">
    <location>
        <begin position="1"/>
        <end position="81"/>
    </location>
</feature>
<dbReference type="CDD" id="cd03046">
    <property type="entry name" value="GST_N_GTT1_like"/>
    <property type="match status" value="1"/>
</dbReference>
<dbReference type="PROSITE" id="PS50405">
    <property type="entry name" value="GST_CTER"/>
    <property type="match status" value="1"/>
</dbReference>
<dbReference type="SFLD" id="SFLDG00358">
    <property type="entry name" value="Main_(cytGST)"/>
    <property type="match status" value="1"/>
</dbReference>
<dbReference type="PANTHER" id="PTHR44051:SF9">
    <property type="entry name" value="GLUTATHIONE S-TRANSFERASE 1"/>
    <property type="match status" value="1"/>
</dbReference>
<dbReference type="STRING" id="86259.A0A4Z1PL02"/>
<keyword evidence="3 7" id="KW-0808">Transferase</keyword>
<sequence length="224" mass="25205">MLIVHHLQRSQSERIVWLCEELQIPYELKNYARRKDNLFAPPEYKSLHATGTAPIIQDGSVTLAESAAIAEYILTKYGKGKLVIGPDQPNYAEYLYWFHASNGSFQPSMGLGLIVESSGIPADHLTAQYVKRSREKLLKMLDNRLKENAWLAGDEFTAADVMVVFTLSTMRLFTPYELTGYDGILAYLKRIGDRPGYKSAMEKGDPGFVPIFGAEVPEPLKRQT</sequence>
<keyword evidence="8" id="KW-1185">Reference proteome</keyword>
<protein>
    <recommendedName>
        <fullName evidence="2">glutathione transferase</fullName>
        <ecNumber evidence="2">2.5.1.18</ecNumber>
    </recommendedName>
</protein>
<evidence type="ECO:0000256" key="1">
    <source>
        <dbReference type="ARBA" id="ARBA00007409"/>
    </source>
</evidence>
<dbReference type="InterPro" id="IPR040079">
    <property type="entry name" value="Glutathione_S-Trfase"/>
</dbReference>
<dbReference type="InterPro" id="IPR004046">
    <property type="entry name" value="GST_C"/>
</dbReference>
<dbReference type="FunFam" id="3.40.30.10:FF:000156">
    <property type="entry name" value="Glutathione S-transferase 1"/>
    <property type="match status" value="1"/>
</dbReference>
<comment type="similarity">
    <text evidence="1">Belongs to the GST superfamily.</text>
</comment>
<dbReference type="SFLD" id="SFLDS00019">
    <property type="entry name" value="Glutathione_Transferase_(cytos"/>
    <property type="match status" value="1"/>
</dbReference>
<dbReference type="InterPro" id="IPR036249">
    <property type="entry name" value="Thioredoxin-like_sf"/>
</dbReference>
<feature type="domain" description="GST C-terminal" evidence="6">
    <location>
        <begin position="87"/>
        <end position="208"/>
    </location>
</feature>
<name>A0A4Z1PL02_9PEZI</name>
<dbReference type="InterPro" id="IPR036282">
    <property type="entry name" value="Glutathione-S-Trfase_C_sf"/>
</dbReference>
<dbReference type="PANTHER" id="PTHR44051">
    <property type="entry name" value="GLUTATHIONE S-TRANSFERASE-RELATED"/>
    <property type="match status" value="1"/>
</dbReference>
<organism evidence="7 8">
    <name type="scientific">Venturia nashicola</name>
    <dbReference type="NCBI Taxonomy" id="86259"/>
    <lineage>
        <taxon>Eukaryota</taxon>
        <taxon>Fungi</taxon>
        <taxon>Dikarya</taxon>
        <taxon>Ascomycota</taxon>
        <taxon>Pezizomycotina</taxon>
        <taxon>Dothideomycetes</taxon>
        <taxon>Pleosporomycetidae</taxon>
        <taxon>Venturiales</taxon>
        <taxon>Venturiaceae</taxon>
        <taxon>Venturia</taxon>
    </lineage>
</organism>
<dbReference type="PROSITE" id="PS50404">
    <property type="entry name" value="GST_NTER"/>
    <property type="match status" value="1"/>
</dbReference>
<dbReference type="SUPFAM" id="SSF47616">
    <property type="entry name" value="GST C-terminal domain-like"/>
    <property type="match status" value="1"/>
</dbReference>
<dbReference type="AlphaFoldDB" id="A0A4Z1PL02"/>
<dbReference type="GO" id="GO:0004602">
    <property type="term" value="F:glutathione peroxidase activity"/>
    <property type="evidence" value="ECO:0007669"/>
    <property type="project" value="UniProtKB-ARBA"/>
</dbReference>
<dbReference type="EMBL" id="SNSC02000005">
    <property type="protein sequence ID" value="TID24160.1"/>
    <property type="molecule type" value="Genomic_DNA"/>
</dbReference>